<gene>
    <name evidence="1" type="ORF">BGZ95_000729</name>
</gene>
<reference evidence="1" key="1">
    <citation type="journal article" date="2020" name="Fungal Divers.">
        <title>Resolving the Mortierellaceae phylogeny through synthesis of multi-gene phylogenetics and phylogenomics.</title>
        <authorList>
            <person name="Vandepol N."/>
            <person name="Liber J."/>
            <person name="Desiro A."/>
            <person name="Na H."/>
            <person name="Kennedy M."/>
            <person name="Barry K."/>
            <person name="Grigoriev I.V."/>
            <person name="Miller A.N."/>
            <person name="O'Donnell K."/>
            <person name="Stajich J.E."/>
            <person name="Bonito G."/>
        </authorList>
    </citation>
    <scope>NUCLEOTIDE SEQUENCE</scope>
    <source>
        <strain evidence="1">NRRL 28262</strain>
    </source>
</reference>
<evidence type="ECO:0000313" key="1">
    <source>
        <dbReference type="EMBL" id="KAG0271450.1"/>
    </source>
</evidence>
<keyword evidence="2" id="KW-1185">Reference proteome</keyword>
<comment type="caution">
    <text evidence="1">The sequence shown here is derived from an EMBL/GenBank/DDBJ whole genome shotgun (WGS) entry which is preliminary data.</text>
</comment>
<organism evidence="1 2">
    <name type="scientific">Linnemannia exigua</name>
    <dbReference type="NCBI Taxonomy" id="604196"/>
    <lineage>
        <taxon>Eukaryota</taxon>
        <taxon>Fungi</taxon>
        <taxon>Fungi incertae sedis</taxon>
        <taxon>Mucoromycota</taxon>
        <taxon>Mortierellomycotina</taxon>
        <taxon>Mortierellomycetes</taxon>
        <taxon>Mortierellales</taxon>
        <taxon>Mortierellaceae</taxon>
        <taxon>Linnemannia</taxon>
    </lineage>
</organism>
<dbReference type="Proteomes" id="UP001194580">
    <property type="component" value="Unassembled WGS sequence"/>
</dbReference>
<accession>A0AAD4H391</accession>
<dbReference type="AlphaFoldDB" id="A0AAD4H391"/>
<sequence>MEIVLAFGEYLDKPSLLASLQVCRQWNQALYPFTWVILNKQQWCHPSFPIAQSTKLSPPFDTKDEETHAAKCLSCLRQTRSFEWNDASDMDREGWREHIHVTYSNYEVSLPSLEVFHLMPNLTRLWLIIAGDGPTCEDLVSMLNPLHLLNLRDLVLDLLDTWTRPGMNIRQLYPILSRLEEVEIHGVWFYGPGDINQADELLPSRSGEPWRIKKLTVDWVHLIFLDKCLALEHLSAVYPFSALVESDWSGGLQARISRILQMSHLTTITFRGSRYGKDEYRIQGPMGPDVVWMKTTLLGLGVPVLSLSEIVDLLD</sequence>
<dbReference type="EMBL" id="JAAAIL010001138">
    <property type="protein sequence ID" value="KAG0271450.1"/>
    <property type="molecule type" value="Genomic_DNA"/>
</dbReference>
<evidence type="ECO:0000313" key="2">
    <source>
        <dbReference type="Proteomes" id="UP001194580"/>
    </source>
</evidence>
<name>A0AAD4H391_9FUNG</name>
<protein>
    <recommendedName>
        <fullName evidence="3">F-box domain-containing protein</fullName>
    </recommendedName>
</protein>
<evidence type="ECO:0008006" key="3">
    <source>
        <dbReference type="Google" id="ProtNLM"/>
    </source>
</evidence>
<proteinExistence type="predicted"/>